<keyword evidence="7" id="KW-0408">Iron</keyword>
<gene>
    <name evidence="16" type="ORF">DNJ96_11990</name>
</gene>
<dbReference type="InterPro" id="IPR000531">
    <property type="entry name" value="Beta-barrel_TonB"/>
</dbReference>
<evidence type="ECO:0000256" key="5">
    <source>
        <dbReference type="ARBA" id="ARBA00022692"/>
    </source>
</evidence>
<evidence type="ECO:0000256" key="12">
    <source>
        <dbReference type="PROSITE-ProRule" id="PRU01360"/>
    </source>
</evidence>
<keyword evidence="6" id="KW-0732">Signal</keyword>
<evidence type="ECO:0000256" key="4">
    <source>
        <dbReference type="ARBA" id="ARBA00022496"/>
    </source>
</evidence>
<dbReference type="AlphaFoldDB" id="A0A4Q9R5J3"/>
<evidence type="ECO:0000256" key="2">
    <source>
        <dbReference type="ARBA" id="ARBA00022448"/>
    </source>
</evidence>
<evidence type="ECO:0000256" key="1">
    <source>
        <dbReference type="ARBA" id="ARBA00004571"/>
    </source>
</evidence>
<proteinExistence type="inferred from homology"/>
<dbReference type="PROSITE" id="PS52016">
    <property type="entry name" value="TONB_DEPENDENT_REC_3"/>
    <property type="match status" value="1"/>
</dbReference>
<keyword evidence="9 13" id="KW-0798">TonB box</keyword>
<keyword evidence="10 12" id="KW-0472">Membrane</keyword>
<keyword evidence="3 12" id="KW-1134">Transmembrane beta strand</keyword>
<dbReference type="GO" id="GO:0009279">
    <property type="term" value="C:cell outer membrane"/>
    <property type="evidence" value="ECO:0007669"/>
    <property type="project" value="UniProtKB-SubCell"/>
</dbReference>
<keyword evidence="5 12" id="KW-0812">Transmembrane</keyword>
<evidence type="ECO:0000256" key="13">
    <source>
        <dbReference type="RuleBase" id="RU003357"/>
    </source>
</evidence>
<evidence type="ECO:0000256" key="11">
    <source>
        <dbReference type="ARBA" id="ARBA00023237"/>
    </source>
</evidence>
<sequence>MFSMLLVAGCGSWTASSLAQDSVDIGELEVTGQSLGNGQMVQEEAAKSRSTVTREALEKMSPTGNGIDKLKYTPGLNVSSDDSSGLSGFNFSMRGMQSDQVGVTMDGIPINDSGNYALYPNLLGDPDNLAEVFATQGSAEIDGPHIGSSGGNIGLVSMRPTKDFGVAFKQTLGSNNLQKTFVRLNTGEYMGLSNYISVSKTQSDKWKGKGELDAEKVELNSLYKFGEGNSLNAIIKYHKQENNRYATASLAQYRSNHQYEFAETPVYNANTGKLSTASYKTSVNPFENVTASLTGRFQLRDDLQLTVAPYYYWANGGSYSAYGSPATLYSTTNSSGNYDLSNLNTSAGYNADGDPVSGRYYRPSWTETWRPGINSKLTWALNDDHSLDIGYWYERARQRQTQPFISLKADGSPTDIWADSNAAVDANGVKIQGRNYFTVTPVHKLFIQDTWYATADLTLTGGLAYEYSERDGNMKASLYDTPEKRNATYHEFLPNFSAKYQLDTENSVFYNLTRNMRTPPNYVLYNAGDSISLDPELSWNNELGWRYASDSMALSATLFYLQFENRQISSRNQDGDYEMLNAGKVENKGLELEFSGLLPHDFNYYASYTYTEAEQQEDILYYGVYVPTKGKQVASVPKNLFNLSLGYDNGRWYGNVIGKFVDNQYGDLTNDQSIPHYTVVDMNVGYRLPVNKNYLQSATVRLSMNNVFNREYLAGVNTVVVNSARYNGTGSTYAGAQTPYYTIGEEQTVAVTFEANF</sequence>
<accession>A0A4Q9R5J3</accession>
<evidence type="ECO:0000256" key="8">
    <source>
        <dbReference type="ARBA" id="ARBA00023065"/>
    </source>
</evidence>
<evidence type="ECO:0000259" key="15">
    <source>
        <dbReference type="Pfam" id="PF07715"/>
    </source>
</evidence>
<dbReference type="Gene3D" id="2.170.130.10">
    <property type="entry name" value="TonB-dependent receptor, plug domain"/>
    <property type="match status" value="1"/>
</dbReference>
<evidence type="ECO:0000313" key="17">
    <source>
        <dbReference type="Proteomes" id="UP000292639"/>
    </source>
</evidence>
<reference evidence="16 17" key="1">
    <citation type="submission" date="2018-06" db="EMBL/GenBank/DDBJ databases">
        <title>Three novel Pseudomonas species isolated from symptomatic oak.</title>
        <authorList>
            <person name="Bueno-Gonzalez V."/>
            <person name="Brady C."/>
        </authorList>
    </citation>
    <scope>NUCLEOTIDE SEQUENCE [LARGE SCALE GENOMIC DNA]</scope>
    <source>
        <strain evidence="16 17">P17C</strain>
    </source>
</reference>
<dbReference type="Pfam" id="PF07715">
    <property type="entry name" value="Plug"/>
    <property type="match status" value="1"/>
</dbReference>
<comment type="similarity">
    <text evidence="12 13">Belongs to the TonB-dependent receptor family.</text>
</comment>
<evidence type="ECO:0000256" key="3">
    <source>
        <dbReference type="ARBA" id="ARBA00022452"/>
    </source>
</evidence>
<keyword evidence="17" id="KW-1185">Reference proteome</keyword>
<name>A0A4Q9R5J3_9GAMM</name>
<dbReference type="InterPro" id="IPR037066">
    <property type="entry name" value="Plug_dom_sf"/>
</dbReference>
<protein>
    <submittedName>
        <fullName evidence="16">TonB-dependent receptor</fullName>
    </submittedName>
</protein>
<evidence type="ECO:0000313" key="16">
    <source>
        <dbReference type="EMBL" id="TBU95791.1"/>
    </source>
</evidence>
<dbReference type="PANTHER" id="PTHR32552">
    <property type="entry name" value="FERRICHROME IRON RECEPTOR-RELATED"/>
    <property type="match status" value="1"/>
</dbReference>
<dbReference type="InterPro" id="IPR039426">
    <property type="entry name" value="TonB-dep_rcpt-like"/>
</dbReference>
<evidence type="ECO:0000256" key="10">
    <source>
        <dbReference type="ARBA" id="ARBA00023136"/>
    </source>
</evidence>
<comment type="subcellular location">
    <subcellularLocation>
        <location evidence="1 12">Cell outer membrane</location>
        <topology evidence="1 12">Multi-pass membrane protein</topology>
    </subcellularLocation>
</comment>
<evidence type="ECO:0000256" key="7">
    <source>
        <dbReference type="ARBA" id="ARBA00023004"/>
    </source>
</evidence>
<keyword evidence="16" id="KW-0675">Receptor</keyword>
<dbReference type="EMBL" id="QJUP01000015">
    <property type="protein sequence ID" value="TBU95791.1"/>
    <property type="molecule type" value="Genomic_DNA"/>
</dbReference>
<dbReference type="Gene3D" id="2.40.170.20">
    <property type="entry name" value="TonB-dependent receptor, beta-barrel domain"/>
    <property type="match status" value="1"/>
</dbReference>
<organism evidence="16 17">
    <name type="scientific">Stutzerimonas kirkiae</name>
    <dbReference type="NCBI Taxonomy" id="2211392"/>
    <lineage>
        <taxon>Bacteria</taxon>
        <taxon>Pseudomonadati</taxon>
        <taxon>Pseudomonadota</taxon>
        <taxon>Gammaproteobacteria</taxon>
        <taxon>Pseudomonadales</taxon>
        <taxon>Pseudomonadaceae</taxon>
        <taxon>Stutzerimonas</taxon>
    </lineage>
</organism>
<keyword evidence="11 12" id="KW-0998">Cell outer membrane</keyword>
<dbReference type="Proteomes" id="UP000292639">
    <property type="component" value="Unassembled WGS sequence"/>
</dbReference>
<evidence type="ECO:0000259" key="14">
    <source>
        <dbReference type="Pfam" id="PF00593"/>
    </source>
</evidence>
<keyword evidence="2 12" id="KW-0813">Transport</keyword>
<dbReference type="Pfam" id="PF00593">
    <property type="entry name" value="TonB_dep_Rec_b-barrel"/>
    <property type="match status" value="1"/>
</dbReference>
<comment type="caution">
    <text evidence="16">The sequence shown here is derived from an EMBL/GenBank/DDBJ whole genome shotgun (WGS) entry which is preliminary data.</text>
</comment>
<keyword evidence="8" id="KW-0406">Ion transport</keyword>
<evidence type="ECO:0000256" key="9">
    <source>
        <dbReference type="ARBA" id="ARBA00023077"/>
    </source>
</evidence>
<keyword evidence="4" id="KW-0410">Iron transport</keyword>
<dbReference type="InterPro" id="IPR012910">
    <property type="entry name" value="Plug_dom"/>
</dbReference>
<dbReference type="OrthoDB" id="15609at2"/>
<evidence type="ECO:0000256" key="6">
    <source>
        <dbReference type="ARBA" id="ARBA00022729"/>
    </source>
</evidence>
<dbReference type="PANTHER" id="PTHR32552:SF89">
    <property type="entry name" value="CATECHOLATE SIDEROPHORE RECEPTOR FIU"/>
    <property type="match status" value="1"/>
</dbReference>
<dbReference type="GO" id="GO:0015344">
    <property type="term" value="F:siderophore uptake transmembrane transporter activity"/>
    <property type="evidence" value="ECO:0007669"/>
    <property type="project" value="TreeGrafter"/>
</dbReference>
<dbReference type="InterPro" id="IPR036942">
    <property type="entry name" value="Beta-barrel_TonB_sf"/>
</dbReference>
<feature type="domain" description="TonB-dependent receptor-like beta-barrel" evidence="14">
    <location>
        <begin position="239"/>
        <end position="707"/>
    </location>
</feature>
<feature type="domain" description="TonB-dependent receptor plug" evidence="15">
    <location>
        <begin position="43"/>
        <end position="139"/>
    </location>
</feature>
<dbReference type="SUPFAM" id="SSF56935">
    <property type="entry name" value="Porins"/>
    <property type="match status" value="1"/>
</dbReference>